<evidence type="ECO:0000256" key="1">
    <source>
        <dbReference type="ARBA" id="ARBA00004167"/>
    </source>
</evidence>
<evidence type="ECO:0000256" key="2">
    <source>
        <dbReference type="ARBA" id="ARBA00007727"/>
    </source>
</evidence>
<keyword evidence="3" id="KW-0812">Transmembrane</keyword>
<evidence type="ECO:0000256" key="3">
    <source>
        <dbReference type="ARBA" id="ARBA00022692"/>
    </source>
</evidence>
<feature type="domain" description="Trichome birefringence-like N-terminal" evidence="9">
    <location>
        <begin position="126"/>
        <end position="178"/>
    </location>
</feature>
<keyword evidence="11" id="KW-1185">Reference proteome</keyword>
<proteinExistence type="inferred from homology"/>
<reference evidence="10 11" key="1">
    <citation type="submission" date="2020-06" db="EMBL/GenBank/DDBJ databases">
        <title>WGS assembly of Ceratodon purpureus strain R40.</title>
        <authorList>
            <person name="Carey S.B."/>
            <person name="Jenkins J."/>
            <person name="Shu S."/>
            <person name="Lovell J.T."/>
            <person name="Sreedasyam A."/>
            <person name="Maumus F."/>
            <person name="Tiley G.P."/>
            <person name="Fernandez-Pozo N."/>
            <person name="Barry K."/>
            <person name="Chen C."/>
            <person name="Wang M."/>
            <person name="Lipzen A."/>
            <person name="Daum C."/>
            <person name="Saski C.A."/>
            <person name="Payton A.C."/>
            <person name="Mcbreen J.C."/>
            <person name="Conrad R.E."/>
            <person name="Kollar L.M."/>
            <person name="Olsson S."/>
            <person name="Huttunen S."/>
            <person name="Landis J.B."/>
            <person name="Wickett N.J."/>
            <person name="Johnson M.G."/>
            <person name="Rensing S.A."/>
            <person name="Grimwood J."/>
            <person name="Schmutz J."/>
            <person name="Mcdaniel S.F."/>
        </authorList>
    </citation>
    <scope>NUCLEOTIDE SEQUENCE [LARGE SCALE GENOMIC DNA]</scope>
    <source>
        <strain evidence="10 11">R40</strain>
    </source>
</reference>
<comment type="subcellular location">
    <subcellularLocation>
        <location evidence="1">Membrane</location>
        <topology evidence="1">Single-pass membrane protein</topology>
    </subcellularLocation>
</comment>
<dbReference type="GO" id="GO:0005794">
    <property type="term" value="C:Golgi apparatus"/>
    <property type="evidence" value="ECO:0007669"/>
    <property type="project" value="TreeGrafter"/>
</dbReference>
<dbReference type="Pfam" id="PF13839">
    <property type="entry name" value="PC-Esterase"/>
    <property type="match status" value="1"/>
</dbReference>
<evidence type="ECO:0000259" key="8">
    <source>
        <dbReference type="Pfam" id="PF13839"/>
    </source>
</evidence>
<evidence type="ECO:0000313" key="10">
    <source>
        <dbReference type="EMBL" id="KAG0569420.1"/>
    </source>
</evidence>
<dbReference type="InterPro" id="IPR025846">
    <property type="entry name" value="TBL_N"/>
</dbReference>
<evidence type="ECO:0008006" key="12">
    <source>
        <dbReference type="Google" id="ProtNLM"/>
    </source>
</evidence>
<dbReference type="PANTHER" id="PTHR32285:SF18">
    <property type="entry name" value="PROTEIN TRICHOME BIREFRINGENCE-LIKE 18"/>
    <property type="match status" value="1"/>
</dbReference>
<keyword evidence="6" id="KW-0472">Membrane</keyword>
<dbReference type="InterPro" id="IPR029962">
    <property type="entry name" value="TBL"/>
</dbReference>
<dbReference type="GO" id="GO:0016020">
    <property type="term" value="C:membrane"/>
    <property type="evidence" value="ECO:0007669"/>
    <property type="project" value="UniProtKB-SubCell"/>
</dbReference>
<dbReference type="Pfam" id="PF14416">
    <property type="entry name" value="PMR5N"/>
    <property type="match status" value="1"/>
</dbReference>
<evidence type="ECO:0000256" key="6">
    <source>
        <dbReference type="ARBA" id="ARBA00023136"/>
    </source>
</evidence>
<feature type="compositionally biased region" description="Basic and acidic residues" evidence="7">
    <location>
        <begin position="432"/>
        <end position="445"/>
    </location>
</feature>
<comment type="caution">
    <text evidence="10">The sequence shown here is derived from an EMBL/GenBank/DDBJ whole genome shotgun (WGS) entry which is preliminary data.</text>
</comment>
<comment type="similarity">
    <text evidence="2">Belongs to the PC-esterase family. TBL subfamily.</text>
</comment>
<dbReference type="AlphaFoldDB" id="A0A8T0HDP9"/>
<accession>A0A8T0HDP9</accession>
<evidence type="ECO:0000256" key="4">
    <source>
        <dbReference type="ARBA" id="ARBA00022968"/>
    </source>
</evidence>
<gene>
    <name evidence="10" type="ORF">KC19_6G089300</name>
</gene>
<evidence type="ECO:0000256" key="5">
    <source>
        <dbReference type="ARBA" id="ARBA00022989"/>
    </source>
</evidence>
<evidence type="ECO:0000256" key="7">
    <source>
        <dbReference type="SAM" id="MobiDB-lite"/>
    </source>
</evidence>
<name>A0A8T0HDP9_CERPU</name>
<dbReference type="InterPro" id="IPR026057">
    <property type="entry name" value="TBL_C"/>
</dbReference>
<dbReference type="Proteomes" id="UP000822688">
    <property type="component" value="Chromosome 6"/>
</dbReference>
<feature type="domain" description="Trichome birefringence-like C-terminal" evidence="8">
    <location>
        <begin position="179"/>
        <end position="472"/>
    </location>
</feature>
<evidence type="ECO:0000313" key="11">
    <source>
        <dbReference type="Proteomes" id="UP000822688"/>
    </source>
</evidence>
<keyword evidence="5" id="KW-1133">Transmembrane helix</keyword>
<feature type="region of interest" description="Disordered" evidence="7">
    <location>
        <begin position="424"/>
        <end position="447"/>
    </location>
</feature>
<keyword evidence="4" id="KW-0735">Signal-anchor</keyword>
<dbReference type="PANTHER" id="PTHR32285">
    <property type="entry name" value="PROTEIN TRICHOME BIREFRINGENCE-LIKE 9-RELATED"/>
    <property type="match status" value="1"/>
</dbReference>
<dbReference type="EMBL" id="CM026427">
    <property type="protein sequence ID" value="KAG0569420.1"/>
    <property type="molecule type" value="Genomic_DNA"/>
</dbReference>
<sequence>MRNSGSTPKSFWPLVKLPCLCLIGATLAFAMTMLVAPYLSGKAMSSNIDPTRQLITPNQMWMESSDSQVVEDLPIGDGQLPLSSPVSKVEAEEDTDDWEVATMKLLADEKAKKSEVLHLPSQQESKCNIFEGKWVEDHSEPLYQNETCPFLSQHQNCPGNGRPDSDYINWRWKPTDCELPRFDGFAFLELMRGKTLAFIGDSVTRNQYEALMCTLWQFDKPKPRGNRNFQRWVFRAYDFNVVRLWSSWLVHVSTDEIDFAPANMTKLHLDTLDEKIAEFLPTFDVVVVASGHWWPKTAAYIVDGKVVGGQSWWNSSSPKQHDVLSGYGVAMKTALKAILATPNYKGLTILRTYSPEHYEGGAWNTGGSCTGKTKPLNDSELAKNSYMDTLYSHQIAAVKEAEKVEGNAERLRVMDITRPFSYRADGHPGPYRNHDPNKVVERGPDGKPPPQDCLHWCMPGPIDTWNEYLFAMLKREFKQQ</sequence>
<protein>
    <recommendedName>
        <fullName evidence="12">Trichome birefringence-like N-terminal domain-containing protein</fullName>
    </recommendedName>
</protein>
<dbReference type="GO" id="GO:0016413">
    <property type="term" value="F:O-acetyltransferase activity"/>
    <property type="evidence" value="ECO:0007669"/>
    <property type="project" value="InterPro"/>
</dbReference>
<evidence type="ECO:0000259" key="9">
    <source>
        <dbReference type="Pfam" id="PF14416"/>
    </source>
</evidence>
<organism evidence="10 11">
    <name type="scientific">Ceratodon purpureus</name>
    <name type="common">Fire moss</name>
    <name type="synonym">Dicranum purpureum</name>
    <dbReference type="NCBI Taxonomy" id="3225"/>
    <lineage>
        <taxon>Eukaryota</taxon>
        <taxon>Viridiplantae</taxon>
        <taxon>Streptophyta</taxon>
        <taxon>Embryophyta</taxon>
        <taxon>Bryophyta</taxon>
        <taxon>Bryophytina</taxon>
        <taxon>Bryopsida</taxon>
        <taxon>Dicranidae</taxon>
        <taxon>Pseudoditrichales</taxon>
        <taxon>Ditrichaceae</taxon>
        <taxon>Ceratodon</taxon>
    </lineage>
</organism>